<dbReference type="SUPFAM" id="SSF46785">
    <property type="entry name" value="Winged helix' DNA-binding domain"/>
    <property type="match status" value="1"/>
</dbReference>
<dbReference type="Gene3D" id="1.10.10.10">
    <property type="entry name" value="Winged helix-like DNA-binding domain superfamily/Winged helix DNA-binding domain"/>
    <property type="match status" value="1"/>
</dbReference>
<keyword evidence="2" id="KW-1185">Reference proteome</keyword>
<dbReference type="PANTHER" id="PTHR33221:SF2">
    <property type="entry name" value="TRANSCRIPTIONAL REGULATOR"/>
    <property type="match status" value="1"/>
</dbReference>
<dbReference type="EMBL" id="NHOC01000005">
    <property type="protein sequence ID" value="OUM20630.1"/>
    <property type="molecule type" value="Genomic_DNA"/>
</dbReference>
<name>A0A252F4Q5_9FIRM</name>
<organism evidence="1 2">
    <name type="scientific">Butyricicoccus porcorum</name>
    <dbReference type="NCBI Taxonomy" id="1945634"/>
    <lineage>
        <taxon>Bacteria</taxon>
        <taxon>Bacillati</taxon>
        <taxon>Bacillota</taxon>
        <taxon>Clostridia</taxon>
        <taxon>Eubacteriales</taxon>
        <taxon>Butyricicoccaceae</taxon>
        <taxon>Butyricicoccus</taxon>
    </lineage>
</organism>
<dbReference type="NCBIfam" id="TIGR00738">
    <property type="entry name" value="rrf2_super"/>
    <property type="match status" value="1"/>
</dbReference>
<comment type="caution">
    <text evidence="1">The sequence shown here is derived from an EMBL/GenBank/DDBJ whole genome shotgun (WGS) entry which is preliminary data.</text>
</comment>
<sequence>MRITHEADYAIRIMYCLAEHGCKTSAKQISDESGVPIRFALKILRRLTQAGLTASYKGVSGGYELARPAGQISLGEIIEEIDGPIEINHCLSTEFDCSRVAQKKECTFHRIFGTINQDIRTKLYELSLEQFIPETQHSSKQ</sequence>
<dbReference type="PROSITE" id="PS51197">
    <property type="entry name" value="HTH_RRF2_2"/>
    <property type="match status" value="1"/>
</dbReference>
<dbReference type="OrthoDB" id="9808360at2"/>
<proteinExistence type="predicted"/>
<dbReference type="GO" id="GO:0005829">
    <property type="term" value="C:cytosol"/>
    <property type="evidence" value="ECO:0007669"/>
    <property type="project" value="TreeGrafter"/>
</dbReference>
<dbReference type="InterPro" id="IPR036388">
    <property type="entry name" value="WH-like_DNA-bd_sf"/>
</dbReference>
<dbReference type="RefSeq" id="WP_087019259.1">
    <property type="nucleotide sequence ID" value="NZ_CP178353.1"/>
</dbReference>
<dbReference type="InterPro" id="IPR036390">
    <property type="entry name" value="WH_DNA-bd_sf"/>
</dbReference>
<dbReference type="PANTHER" id="PTHR33221">
    <property type="entry name" value="WINGED HELIX-TURN-HELIX TRANSCRIPTIONAL REGULATOR, RRF2 FAMILY"/>
    <property type="match status" value="1"/>
</dbReference>
<dbReference type="InterPro" id="IPR000944">
    <property type="entry name" value="Tscrpt_reg_Rrf2"/>
</dbReference>
<dbReference type="GO" id="GO:0003700">
    <property type="term" value="F:DNA-binding transcription factor activity"/>
    <property type="evidence" value="ECO:0007669"/>
    <property type="project" value="TreeGrafter"/>
</dbReference>
<dbReference type="Proteomes" id="UP000194903">
    <property type="component" value="Unassembled WGS sequence"/>
</dbReference>
<dbReference type="Pfam" id="PF02082">
    <property type="entry name" value="Rrf2"/>
    <property type="match status" value="1"/>
</dbReference>
<dbReference type="InterPro" id="IPR030489">
    <property type="entry name" value="TR_Rrf2-type_CS"/>
</dbReference>
<dbReference type="AlphaFoldDB" id="A0A252F4Q5"/>
<reference evidence="1 2" key="1">
    <citation type="submission" date="2017-05" db="EMBL/GenBank/DDBJ databases">
        <title>Butyricicoccus porcorum sp. nov. a butyrate-producing bacterium from the swine intestinal tract.</title>
        <authorList>
            <person name="Trachsel J."/>
            <person name="Humphrey S."/>
            <person name="Allen H.K."/>
        </authorList>
    </citation>
    <scope>NUCLEOTIDE SEQUENCE [LARGE SCALE GENOMIC DNA]</scope>
    <source>
        <strain evidence="1">BB10</strain>
    </source>
</reference>
<accession>A0A252F4Q5</accession>
<gene>
    <name evidence="1" type="ORF">CBW42_07325</name>
</gene>
<protein>
    <submittedName>
        <fullName evidence="1">Rrf2 family transcriptional regulator</fullName>
    </submittedName>
</protein>
<dbReference type="PROSITE" id="PS01332">
    <property type="entry name" value="HTH_RRF2_1"/>
    <property type="match status" value="1"/>
</dbReference>
<evidence type="ECO:0000313" key="2">
    <source>
        <dbReference type="Proteomes" id="UP000194903"/>
    </source>
</evidence>
<evidence type="ECO:0000313" key="1">
    <source>
        <dbReference type="EMBL" id="OUM20630.1"/>
    </source>
</evidence>